<evidence type="ECO:0000313" key="4">
    <source>
        <dbReference type="EMBL" id="KAK2566172.1"/>
    </source>
</evidence>
<dbReference type="InterPro" id="IPR001024">
    <property type="entry name" value="PLAT/LH2_dom"/>
</dbReference>
<name>A0AAD9QRM9_ACRCE</name>
<dbReference type="PROSITE" id="PS50095">
    <property type="entry name" value="PLAT"/>
    <property type="match status" value="14"/>
</dbReference>
<feature type="domain" description="PLAT" evidence="3">
    <location>
        <begin position="983"/>
        <end position="1096"/>
    </location>
</feature>
<feature type="domain" description="PLAT" evidence="3">
    <location>
        <begin position="1103"/>
        <end position="1230"/>
    </location>
</feature>
<evidence type="ECO:0000259" key="3">
    <source>
        <dbReference type="PROSITE" id="PS50095"/>
    </source>
</evidence>
<feature type="domain" description="PLAT" evidence="3">
    <location>
        <begin position="1242"/>
        <end position="1362"/>
    </location>
</feature>
<feature type="domain" description="PLAT" evidence="3">
    <location>
        <begin position="315"/>
        <end position="430"/>
    </location>
</feature>
<dbReference type="InterPro" id="IPR036392">
    <property type="entry name" value="PLAT/LH2_dom_sf"/>
</dbReference>
<feature type="domain" description="PLAT" evidence="3">
    <location>
        <begin position="833"/>
        <end position="976"/>
    </location>
</feature>
<feature type="domain" description="PLAT" evidence="3">
    <location>
        <begin position="1795"/>
        <end position="1910"/>
    </location>
</feature>
<feature type="compositionally biased region" description="Polar residues" evidence="2">
    <location>
        <begin position="142"/>
        <end position="179"/>
    </location>
</feature>
<feature type="domain" description="PLAT" evidence="3">
    <location>
        <begin position="714"/>
        <end position="826"/>
    </location>
</feature>
<feature type="domain" description="PLAT" evidence="3">
    <location>
        <begin position="1671"/>
        <end position="1788"/>
    </location>
</feature>
<feature type="domain" description="PLAT" evidence="3">
    <location>
        <begin position="563"/>
        <end position="682"/>
    </location>
</feature>
<protein>
    <submittedName>
        <fullName evidence="4">Lipoxygenase homology domain-containing protein 1</fullName>
    </submittedName>
</protein>
<dbReference type="EMBL" id="JARQWQ010000017">
    <property type="protein sequence ID" value="KAK2566172.1"/>
    <property type="molecule type" value="Genomic_DNA"/>
</dbReference>
<dbReference type="Pfam" id="PF01477">
    <property type="entry name" value="PLAT"/>
    <property type="match status" value="13"/>
</dbReference>
<feature type="domain" description="PLAT" evidence="3">
    <location>
        <begin position="1423"/>
        <end position="1539"/>
    </location>
</feature>
<dbReference type="InterPro" id="IPR052970">
    <property type="entry name" value="Inner_ear_hair_cell_LOXHD"/>
</dbReference>
<feature type="compositionally biased region" description="Polar residues" evidence="2">
    <location>
        <begin position="46"/>
        <end position="74"/>
    </location>
</feature>
<comment type="caution">
    <text evidence="4">The sequence shown here is derived from an EMBL/GenBank/DDBJ whole genome shotgun (WGS) entry which is preliminary data.</text>
</comment>
<organism evidence="4 5">
    <name type="scientific">Acropora cervicornis</name>
    <name type="common">Staghorn coral</name>
    <dbReference type="NCBI Taxonomy" id="6130"/>
    <lineage>
        <taxon>Eukaryota</taxon>
        <taxon>Metazoa</taxon>
        <taxon>Cnidaria</taxon>
        <taxon>Anthozoa</taxon>
        <taxon>Hexacorallia</taxon>
        <taxon>Scleractinia</taxon>
        <taxon>Astrocoeniina</taxon>
        <taxon>Acroporidae</taxon>
        <taxon>Acropora</taxon>
    </lineage>
</organism>
<dbReference type="Proteomes" id="UP001249851">
    <property type="component" value="Unassembled WGS sequence"/>
</dbReference>
<feature type="compositionally biased region" description="Basic and acidic residues" evidence="2">
    <location>
        <begin position="75"/>
        <end position="87"/>
    </location>
</feature>
<feature type="region of interest" description="Disordered" evidence="2">
    <location>
        <begin position="1"/>
        <end position="186"/>
    </location>
</feature>
<dbReference type="SUPFAM" id="SSF49723">
    <property type="entry name" value="Lipase/lipooxygenase domain (PLAT/LH2 domain)"/>
    <property type="match status" value="14"/>
</dbReference>
<dbReference type="Gene3D" id="2.40.180.10">
    <property type="entry name" value="Catalase core domain"/>
    <property type="match status" value="6"/>
</dbReference>
<dbReference type="CDD" id="cd01756">
    <property type="entry name" value="PLAT_repeat"/>
    <property type="match status" value="1"/>
</dbReference>
<dbReference type="Gene3D" id="2.60.60.20">
    <property type="entry name" value="PLAT/LH2 domain"/>
    <property type="match status" value="8"/>
</dbReference>
<dbReference type="PANTHER" id="PTHR45901">
    <property type="entry name" value="PROTEIN CBG12474"/>
    <property type="match status" value="1"/>
</dbReference>
<keyword evidence="5" id="KW-1185">Reference proteome</keyword>
<dbReference type="SMART" id="SM00308">
    <property type="entry name" value="LH2"/>
    <property type="match status" value="10"/>
</dbReference>
<gene>
    <name evidence="4" type="ORF">P5673_009623</name>
</gene>
<evidence type="ECO:0000313" key="5">
    <source>
        <dbReference type="Proteomes" id="UP001249851"/>
    </source>
</evidence>
<feature type="domain" description="PLAT" evidence="3">
    <location>
        <begin position="1922"/>
        <end position="2040"/>
    </location>
</feature>
<accession>A0AAD9QRM9</accession>
<feature type="domain" description="PLAT" evidence="3">
    <location>
        <begin position="1547"/>
        <end position="1664"/>
    </location>
</feature>
<sequence>MQWESTRNESFTRREVRQVHSDGYSTRIERQYSESSNGRSLHVNGSIANGTDSLQQKMSQRTVYMTNGDSNSDSASEKFPFKKRGSDASDTGSLHRTYSIGSSGRKSSNSSVGSTNSVTKKSSITMPIRSSSFTAGRRISSDTEPTVQATSSPRTESYPTKPTTLPRTSSLVKTQTPSDPRSGLPDVNVKYNIKMKLGEVKGDGTDGNVYVQLFGSKGNTAKIQLRNAGDEKNKFAPDQEYKFMVTTLDIGKVERIKLSHDHMEYGTGLQVKEVEVDVPSYGNHYTFPCNCWLAQDRLTEMTVKDLNASTPTPNKGYTVSVRLGKVFDPYIKLYLQLCGEKEESTKIVLRPSGSATDTFQEGKAYMFSVEMPNIGKVERIRVGHDTHGSGKGIFLDEIEVIPDDEEPLFFPCSCWLAEDIGDGKMEREIYPGTRTPDSDVTHTVSVGLGEVLNPEATLYIYLIGKKGETSKVFLRPEEPMAREKTYKFTLALTVDIGKIEKIRLGQDSRGYGKGLFVDSVTVLPVDGDPVSFPCACWLAEDVWDSKTERELLPGIAVKRPENVAYNLTFKTGDMPYAGTDANVTLQLFGGKGQTEKIMLRQESGKTLKRFDRGRTDRFTVQTMDVGKVDRIRLSHDNTGPNPEWYLEFLKIEIPDRNEKYLFPCNRWLTGDEDRRVEVEVYPVDENVVQEEQITVVEQSVESSAPEPEPEPEMAEYRVSFRLGEVLDPSTKMHMVLHGDKGDTDKIYLTPKGGRLEPGKLYTVTVTTTDVGNVRSISLGQDSSSPNQGVFVEEVEISAPEGPPVVFPCRCWLAEDEDDGLTTRVLTPGQSINSRYDIGFRLGEILDPGTKLYMVLHGDKEESGKIYLLPDGSKFEPDKLYKVSVNIKDIGNGEGVFLLFYLACKNVARCLNFMATALSVYAMIEKVQIGHDSKGRNKGVFVEEIEVNAADGPKVIFPCRCWLAEEEDDGKTSRVLAPGESILQPYDIAFRLGEVMDPRAKLYMILHGKKSASPKIYLASTDGKKFEPGRLYTVSTNIRDIGPVDKISIGNESRGPGHGVFLEEIEVAAPNEEPVVFPCRCWLAEDKADGKAIRVLQPGETVSPPYDILFRLGEVLDPQAKLYLILYGDRGESGKIYLTPSDGTKFESGKQYRVSVNIKDIGKLVCSKRRAEAFANQINKVYLGNDSRGHKRGVFVEEIEVRLTDEEPVIFPCRCWLAEDEGDGKTTRVLIPGETIQPQLDSTLYNMTFETADDVPFAGTDATVYVQLFGEKGQTEKIEFRSDNNLEAPKFKRGRIDKFAVETVDVGRLTKIRVGHDNSGRNPEWFLKKLTVEVPSRDETYIFEYNNWIVGEEVEMDPVDEKTRTELYTSKSSVMSYCNHTAWDTCVRLRMRPGLRLQPGSRLAMISAIGRAIAMPGVTRPRLQTVDVHLKLGDVADPHAPVWIQLLGEKGESGQIQIKPGYGPEDKFEKDRTYKVVARVTDIGRITDVKVGQDSLGPPSMGIFVKEVIVTASRGDGIEFPIKSWTGEEDKVTVEDAQGTEAEVPLDTTYQVTFKTGDRPNAGTSAKVQFELFGDQGKTEPIQLSEDRSLRLFERGNSDKFKVDTRDVGKIEKLHVSHDNSGRDPDWYLEEVTIDVLDKEEQYIFPCHRWLLGSQRDVELLPDETKDLSHEIDYCVMLKTGDDKDAGTDANVYLQMFGEKGKTHNFSLREEGDKRRFERGRMDKFLIRTKDIGPLNSVRISRDNRGVKPGWWLEMLTIDLDDKDEHYVFYCNRWIRETDTAVEFIPEQGTLRGQEGMYTVAIKVGDVLDPDVNPFYQIIGGKGETNKIRLREGYSRSHVFTKGNTYKVSVKSPDVGEIVKLRIGDDGYGRGRTVFVEEVAVITKQGDTVVFPCRCWLGRDQNNGVIVRELIPGEPVPAEPEDIVYNLTIKTGDKLNAGTDANVFFSLHGDKGETPRIGLQDESQTFRRFERSRADKFVVQTSDVGKLKKLVVGHDNSGEDPAWFLDEVDVDIPVRDEHYVFRLGGWIGGSQPGERKEVVLFPGIDELMKHTPLPPLPLPSDSACC</sequence>
<feature type="compositionally biased region" description="Basic and acidic residues" evidence="2">
    <location>
        <begin position="1"/>
        <end position="20"/>
    </location>
</feature>
<proteinExistence type="predicted"/>
<reference evidence="4" key="1">
    <citation type="journal article" date="2023" name="G3 (Bethesda)">
        <title>Whole genome assembly and annotation of the endangered Caribbean coral Acropora cervicornis.</title>
        <authorList>
            <person name="Selwyn J.D."/>
            <person name="Vollmer S.V."/>
        </authorList>
    </citation>
    <scope>NUCLEOTIDE SEQUENCE</scope>
    <source>
        <strain evidence="4">K2</strain>
    </source>
</reference>
<feature type="domain" description="PLAT" evidence="3">
    <location>
        <begin position="440"/>
        <end position="552"/>
    </location>
</feature>
<feature type="domain" description="PLAT" evidence="3">
    <location>
        <begin position="189"/>
        <end position="307"/>
    </location>
</feature>
<feature type="compositionally biased region" description="Polar residues" evidence="2">
    <location>
        <begin position="124"/>
        <end position="134"/>
    </location>
</feature>
<feature type="compositionally biased region" description="Low complexity" evidence="2">
    <location>
        <begin position="99"/>
        <end position="123"/>
    </location>
</feature>
<evidence type="ECO:0000256" key="2">
    <source>
        <dbReference type="SAM" id="MobiDB-lite"/>
    </source>
</evidence>
<reference evidence="4" key="2">
    <citation type="journal article" date="2023" name="Science">
        <title>Genomic signatures of disease resistance in endangered staghorn corals.</title>
        <authorList>
            <person name="Vollmer S.V."/>
            <person name="Selwyn J.D."/>
            <person name="Despard B.A."/>
            <person name="Roesel C.L."/>
        </authorList>
    </citation>
    <scope>NUCLEOTIDE SEQUENCE</scope>
    <source>
        <strain evidence="4">K2</strain>
    </source>
</reference>
<dbReference type="PANTHER" id="PTHR45901:SF3">
    <property type="entry name" value="LIPOXYGENASE HOMOLOGY DOMAIN-CONTAINING PROTEIN 1"/>
    <property type="match status" value="1"/>
</dbReference>
<comment type="caution">
    <text evidence="1">Lacks conserved residue(s) required for the propagation of feature annotation.</text>
</comment>
<evidence type="ECO:0000256" key="1">
    <source>
        <dbReference type="PROSITE-ProRule" id="PRU00152"/>
    </source>
</evidence>